<comment type="subcellular location">
    <subcellularLocation>
        <location evidence="1">Membrane</location>
    </subcellularLocation>
</comment>
<dbReference type="GO" id="GO:0016301">
    <property type="term" value="F:kinase activity"/>
    <property type="evidence" value="ECO:0007669"/>
    <property type="project" value="UniProtKB-KW"/>
</dbReference>
<dbReference type="Pfam" id="PF00560">
    <property type="entry name" value="LRR_1"/>
    <property type="match status" value="2"/>
</dbReference>
<dbReference type="PANTHER" id="PTHR27008:SF596">
    <property type="entry name" value="OS02G0215500 PROTEIN"/>
    <property type="match status" value="1"/>
</dbReference>
<dbReference type="InterPro" id="IPR051809">
    <property type="entry name" value="Plant_receptor-like_S/T_kinase"/>
</dbReference>
<keyword evidence="3" id="KW-0812">Transmembrane</keyword>
<accession>A0A314XRJ9</accession>
<dbReference type="SUPFAM" id="SSF52058">
    <property type="entry name" value="L domain-like"/>
    <property type="match status" value="1"/>
</dbReference>
<evidence type="ECO:0000313" key="7">
    <source>
        <dbReference type="EMBL" id="PQP96821.1"/>
    </source>
</evidence>
<evidence type="ECO:0000256" key="6">
    <source>
        <dbReference type="ARBA" id="ARBA00023136"/>
    </source>
</evidence>
<dbReference type="OrthoDB" id="676979at2759"/>
<proteinExistence type="predicted"/>
<evidence type="ECO:0000313" key="8">
    <source>
        <dbReference type="Proteomes" id="UP000250321"/>
    </source>
</evidence>
<dbReference type="GO" id="GO:0016020">
    <property type="term" value="C:membrane"/>
    <property type="evidence" value="ECO:0007669"/>
    <property type="project" value="UniProtKB-SubCell"/>
</dbReference>
<dbReference type="Gene3D" id="3.80.10.10">
    <property type="entry name" value="Ribonuclease Inhibitor"/>
    <property type="match status" value="1"/>
</dbReference>
<reference evidence="7 8" key="1">
    <citation type="submission" date="2018-02" db="EMBL/GenBank/DDBJ databases">
        <title>Draft genome of wild Prunus yedoensis var. nudiflora.</title>
        <authorList>
            <person name="Baek S."/>
            <person name="Kim J.-H."/>
            <person name="Choi K."/>
            <person name="Kim G.-B."/>
            <person name="Cho A."/>
            <person name="Jang H."/>
            <person name="Shin C.-H."/>
            <person name="Yu H.-J."/>
            <person name="Mun J.-H."/>
        </authorList>
    </citation>
    <scope>NUCLEOTIDE SEQUENCE [LARGE SCALE GENOMIC DNA]</scope>
    <source>
        <strain evidence="8">cv. Jeju island</strain>
        <tissue evidence="7">Leaf</tissue>
    </source>
</reference>
<keyword evidence="5" id="KW-1133">Transmembrane helix</keyword>
<comment type="caution">
    <text evidence="7">The sequence shown here is derived from an EMBL/GenBank/DDBJ whole genome shotgun (WGS) entry which is preliminary data.</text>
</comment>
<keyword evidence="2" id="KW-0433">Leucine-rich repeat</keyword>
<dbReference type="EMBL" id="PJQY01002057">
    <property type="protein sequence ID" value="PQP96821.1"/>
    <property type="molecule type" value="Genomic_DNA"/>
</dbReference>
<evidence type="ECO:0000256" key="3">
    <source>
        <dbReference type="ARBA" id="ARBA00022692"/>
    </source>
</evidence>
<organism evidence="7 8">
    <name type="scientific">Prunus yedoensis var. nudiflora</name>
    <dbReference type="NCBI Taxonomy" id="2094558"/>
    <lineage>
        <taxon>Eukaryota</taxon>
        <taxon>Viridiplantae</taxon>
        <taxon>Streptophyta</taxon>
        <taxon>Embryophyta</taxon>
        <taxon>Tracheophyta</taxon>
        <taxon>Spermatophyta</taxon>
        <taxon>Magnoliopsida</taxon>
        <taxon>eudicotyledons</taxon>
        <taxon>Gunneridae</taxon>
        <taxon>Pentapetalae</taxon>
        <taxon>rosids</taxon>
        <taxon>fabids</taxon>
        <taxon>Rosales</taxon>
        <taxon>Rosaceae</taxon>
        <taxon>Amygdaloideae</taxon>
        <taxon>Amygdaleae</taxon>
        <taxon>Prunus</taxon>
    </lineage>
</organism>
<evidence type="ECO:0000256" key="2">
    <source>
        <dbReference type="ARBA" id="ARBA00022614"/>
    </source>
</evidence>
<keyword evidence="8" id="KW-1185">Reference proteome</keyword>
<dbReference type="AlphaFoldDB" id="A0A314XRJ9"/>
<dbReference type="PANTHER" id="PTHR27008">
    <property type="entry name" value="OS04G0122200 PROTEIN"/>
    <property type="match status" value="1"/>
</dbReference>
<sequence length="108" mass="11983">MNKLTGQVPDFRKLHNLEKFSVQGNHLGSGTDGDLSFLSGLTNATELTHLMVGDNNFGGTLPTSISNLSTKLERFWLFYNQLHGSIPTGFGNLINLESLKMRESFRPL</sequence>
<dbReference type="STRING" id="2094558.A0A314XRJ9"/>
<name>A0A314XRJ9_PRUYE</name>
<keyword evidence="7" id="KW-0675">Receptor</keyword>
<gene>
    <name evidence="7" type="ORF">Pyn_11666</name>
</gene>
<keyword evidence="4" id="KW-0677">Repeat</keyword>
<keyword evidence="7" id="KW-0418">Kinase</keyword>
<protein>
    <submittedName>
        <fullName evidence="7">Putative receptor-like protein kinase</fullName>
    </submittedName>
</protein>
<evidence type="ECO:0000256" key="5">
    <source>
        <dbReference type="ARBA" id="ARBA00022989"/>
    </source>
</evidence>
<evidence type="ECO:0000256" key="4">
    <source>
        <dbReference type="ARBA" id="ARBA00022737"/>
    </source>
</evidence>
<evidence type="ECO:0000256" key="1">
    <source>
        <dbReference type="ARBA" id="ARBA00004370"/>
    </source>
</evidence>
<keyword evidence="6" id="KW-0472">Membrane</keyword>
<dbReference type="InterPro" id="IPR001611">
    <property type="entry name" value="Leu-rich_rpt"/>
</dbReference>
<dbReference type="Proteomes" id="UP000250321">
    <property type="component" value="Unassembled WGS sequence"/>
</dbReference>
<dbReference type="InterPro" id="IPR032675">
    <property type="entry name" value="LRR_dom_sf"/>
</dbReference>
<keyword evidence="7" id="KW-0808">Transferase</keyword>